<sequence>MDSDEKKLIEEIKEGLLNFELPYEEGNWENFLETYGDRLNEENKNRKIRIWLWRSIPAAALLAIGISAVLLLWNNKERNSSTPPSNTAHKPTTSATPMLPTEKTDISNEKKQEVHSILPSLTTASISDSSMKKPAYRPIRPQLSDIPPKKKAKITLELTSLALNKGRILVFEKAKRTEKVASDRIHMPSASSDKWQLGLELTNSFRLHNPNTVAGILTQFKVSEKIRLSAGLMYSSLTAPHHSDPVQLSYDTKIVGGESSLKAVDLPLSVEYEPYHGWYASVGISNLTVLKEEKLYHMQTEKLQESVTTDPATGAAITVFEIKKSEFVQQASEKDFEGKSNLRYLNFSLGRKQHLTQHIDLSIEPFVKIPMGNLKKTNIDLLQSGLKFKVIF</sequence>
<dbReference type="Proteomes" id="UP001500394">
    <property type="component" value="Unassembled WGS sequence"/>
</dbReference>
<evidence type="ECO:0000256" key="1">
    <source>
        <dbReference type="SAM" id="MobiDB-lite"/>
    </source>
</evidence>
<feature type="transmembrane region" description="Helical" evidence="2">
    <location>
        <begin position="51"/>
        <end position="73"/>
    </location>
</feature>
<evidence type="ECO:0008006" key="5">
    <source>
        <dbReference type="Google" id="ProtNLM"/>
    </source>
</evidence>
<feature type="region of interest" description="Disordered" evidence="1">
    <location>
        <begin position="78"/>
        <end position="100"/>
    </location>
</feature>
<dbReference type="EMBL" id="BAABGR010000002">
    <property type="protein sequence ID" value="GAA4510014.1"/>
    <property type="molecule type" value="Genomic_DNA"/>
</dbReference>
<keyword evidence="2" id="KW-0812">Transmembrane</keyword>
<proteinExistence type="predicted"/>
<keyword evidence="4" id="KW-1185">Reference proteome</keyword>
<organism evidence="3 4">
    <name type="scientific">Sphingobacterium thermophilum</name>
    <dbReference type="NCBI Taxonomy" id="768534"/>
    <lineage>
        <taxon>Bacteria</taxon>
        <taxon>Pseudomonadati</taxon>
        <taxon>Bacteroidota</taxon>
        <taxon>Sphingobacteriia</taxon>
        <taxon>Sphingobacteriales</taxon>
        <taxon>Sphingobacteriaceae</taxon>
        <taxon>Sphingobacterium</taxon>
    </lineage>
</organism>
<protein>
    <recommendedName>
        <fullName evidence="5">Outer membrane protein beta-barrel domain-containing protein</fullName>
    </recommendedName>
</protein>
<keyword evidence="2" id="KW-1133">Transmembrane helix</keyword>
<dbReference type="RefSeq" id="WP_345063122.1">
    <property type="nucleotide sequence ID" value="NZ_BAABGR010000002.1"/>
</dbReference>
<gene>
    <name evidence="3" type="ORF">GCM10023173_00850</name>
</gene>
<name>A0ABP8QTJ8_9SPHI</name>
<comment type="caution">
    <text evidence="3">The sequence shown here is derived from an EMBL/GenBank/DDBJ whole genome shotgun (WGS) entry which is preliminary data.</text>
</comment>
<keyword evidence="2" id="KW-0472">Membrane</keyword>
<evidence type="ECO:0000313" key="4">
    <source>
        <dbReference type="Proteomes" id="UP001500394"/>
    </source>
</evidence>
<evidence type="ECO:0000313" key="3">
    <source>
        <dbReference type="EMBL" id="GAA4510014.1"/>
    </source>
</evidence>
<evidence type="ECO:0000256" key="2">
    <source>
        <dbReference type="SAM" id="Phobius"/>
    </source>
</evidence>
<accession>A0ABP8QTJ8</accession>
<feature type="compositionally biased region" description="Polar residues" evidence="1">
    <location>
        <begin position="80"/>
        <end position="96"/>
    </location>
</feature>
<reference evidence="4" key="1">
    <citation type="journal article" date="2019" name="Int. J. Syst. Evol. Microbiol.">
        <title>The Global Catalogue of Microorganisms (GCM) 10K type strain sequencing project: providing services to taxonomists for standard genome sequencing and annotation.</title>
        <authorList>
            <consortium name="The Broad Institute Genomics Platform"/>
            <consortium name="The Broad Institute Genome Sequencing Center for Infectious Disease"/>
            <person name="Wu L."/>
            <person name="Ma J."/>
        </authorList>
    </citation>
    <scope>NUCLEOTIDE SEQUENCE [LARGE SCALE GENOMIC DNA]</scope>
    <source>
        <strain evidence="4">JCM 17858</strain>
    </source>
</reference>